<dbReference type="PROSITE" id="PS51786">
    <property type="entry name" value="LON_PROTEOLYTIC"/>
    <property type="match status" value="1"/>
</dbReference>
<evidence type="ECO:0000256" key="1">
    <source>
        <dbReference type="PROSITE-ProRule" id="PRU01122"/>
    </source>
</evidence>
<dbReference type="InterPro" id="IPR001478">
    <property type="entry name" value="PDZ"/>
</dbReference>
<feature type="domain" description="Lon proteolytic" evidence="2">
    <location>
        <begin position="238"/>
        <end position="344"/>
    </location>
</feature>
<gene>
    <name evidence="3" type="ORF">B1s21160_05125</name>
</gene>
<organism evidence="3 4">
    <name type="scientific">Candidatus Nanopelagicus hibericus</name>
    <dbReference type="NCBI Taxonomy" id="1884915"/>
    <lineage>
        <taxon>Bacteria</taxon>
        <taxon>Bacillati</taxon>
        <taxon>Actinomycetota</taxon>
        <taxon>Actinomycetes</taxon>
        <taxon>Candidatus Nanopelagicales</taxon>
        <taxon>Candidatus Nanopelagicaceae</taxon>
        <taxon>Candidatus Nanopelagicus</taxon>
    </lineage>
</organism>
<dbReference type="EC" id="3.4.21.53" evidence="1"/>
<dbReference type="GO" id="GO:0006508">
    <property type="term" value="P:proteolysis"/>
    <property type="evidence" value="ECO:0007669"/>
    <property type="project" value="UniProtKB-KW"/>
</dbReference>
<dbReference type="Pfam" id="PF13180">
    <property type="entry name" value="PDZ_2"/>
    <property type="match status" value="1"/>
</dbReference>
<protein>
    <recommendedName>
        <fullName evidence="1">endopeptidase La</fullName>
        <ecNumber evidence="1">3.4.21.53</ecNumber>
    </recommendedName>
</protein>
<dbReference type="RefSeq" id="WP_041887728.1">
    <property type="nucleotide sequence ID" value="NZ_CP016771.1"/>
</dbReference>
<dbReference type="InterPro" id="IPR008269">
    <property type="entry name" value="Lon_proteolytic"/>
</dbReference>
<dbReference type="InterPro" id="IPR014721">
    <property type="entry name" value="Ribsml_uS5_D2-typ_fold_subgr"/>
</dbReference>
<feature type="active site" evidence="1">
    <location>
        <position position="286"/>
    </location>
</feature>
<comment type="catalytic activity">
    <reaction evidence="1">
        <text>Hydrolysis of proteins in presence of ATP.</text>
        <dbReference type="EC" id="3.4.21.53"/>
    </reaction>
</comment>
<comment type="similarity">
    <text evidence="1">Belongs to the peptidase S16 family.</text>
</comment>
<dbReference type="AlphaFoldDB" id="A0A249KAE4"/>
<keyword evidence="4" id="KW-1185">Reference proteome</keyword>
<name>A0A249KAE4_9ACTN</name>
<dbReference type="SUPFAM" id="SSF54211">
    <property type="entry name" value="Ribosomal protein S5 domain 2-like"/>
    <property type="match status" value="1"/>
</dbReference>
<dbReference type="KEGG" id="nhi:B1s21160_05125"/>
<reference evidence="3 4" key="1">
    <citation type="submission" date="2016-07" db="EMBL/GenBank/DDBJ databases">
        <title>High microdiversification within the ubiquitous acI lineage of Actinobacteria.</title>
        <authorList>
            <person name="Neuenschwander S.M."/>
            <person name="Salcher M."/>
            <person name="Ghai R."/>
            <person name="Pernthaler J."/>
        </authorList>
    </citation>
    <scope>NUCLEOTIDE SEQUENCE [LARGE SCALE GENOMIC DNA]</scope>
    <source>
        <strain evidence="3">MMS-21-160</strain>
    </source>
</reference>
<dbReference type="Pfam" id="PF05362">
    <property type="entry name" value="Lon_C"/>
    <property type="match status" value="1"/>
</dbReference>
<evidence type="ECO:0000313" key="4">
    <source>
        <dbReference type="Proteomes" id="UP000217171"/>
    </source>
</evidence>
<keyword evidence="1" id="KW-0378">Hydrolase</keyword>
<evidence type="ECO:0000259" key="2">
    <source>
        <dbReference type="PROSITE" id="PS51786"/>
    </source>
</evidence>
<feature type="active site" evidence="1">
    <location>
        <position position="241"/>
    </location>
</feature>
<accession>A0A249KAE4</accession>
<dbReference type="GO" id="GO:0004176">
    <property type="term" value="F:ATP-dependent peptidase activity"/>
    <property type="evidence" value="ECO:0007669"/>
    <property type="project" value="UniProtKB-UniRule"/>
</dbReference>
<dbReference type="InterPro" id="IPR027065">
    <property type="entry name" value="Lon_Prtase"/>
</dbReference>
<keyword evidence="1 3" id="KW-0645">Protease</keyword>
<dbReference type="SMART" id="SM00228">
    <property type="entry name" value="PDZ"/>
    <property type="match status" value="1"/>
</dbReference>
<dbReference type="GO" id="GO:0005524">
    <property type="term" value="F:ATP binding"/>
    <property type="evidence" value="ECO:0007669"/>
    <property type="project" value="InterPro"/>
</dbReference>
<dbReference type="OrthoDB" id="2356897at2"/>
<keyword evidence="1" id="KW-0720">Serine protease</keyword>
<dbReference type="PANTHER" id="PTHR10046">
    <property type="entry name" value="ATP DEPENDENT LON PROTEASE FAMILY MEMBER"/>
    <property type="match status" value="1"/>
</dbReference>
<dbReference type="InterPro" id="IPR036034">
    <property type="entry name" value="PDZ_sf"/>
</dbReference>
<evidence type="ECO:0000313" key="3">
    <source>
        <dbReference type="EMBL" id="ASY13689.1"/>
    </source>
</evidence>
<dbReference type="Gene3D" id="3.30.230.10">
    <property type="match status" value="1"/>
</dbReference>
<dbReference type="GO" id="GO:0030163">
    <property type="term" value="P:protein catabolic process"/>
    <property type="evidence" value="ECO:0007669"/>
    <property type="project" value="InterPro"/>
</dbReference>
<dbReference type="Proteomes" id="UP000217171">
    <property type="component" value="Chromosome"/>
</dbReference>
<proteinExistence type="inferred from homology"/>
<dbReference type="GO" id="GO:0004252">
    <property type="term" value="F:serine-type endopeptidase activity"/>
    <property type="evidence" value="ECO:0007669"/>
    <property type="project" value="UniProtKB-UniRule"/>
</dbReference>
<dbReference type="InterPro" id="IPR020568">
    <property type="entry name" value="Ribosomal_Su5_D2-typ_SF"/>
</dbReference>
<sequence length="356" mass="37789">MRSIMPVKGRLLTPTKVLVTLLMLAAFFLPAPFVILSPGDPQNILGSAITITGTKVYPTSGKLSVTSVMVTDPDSYITGFDILYGWVDKDRAVIPRSEVYPEGETAEQAVEEGAAEMSGSQINATAAALSYLGYKSASKIVVLDINKSSNAYKAIEVSDQLLSIDDRTVKSSSELIAYLGDKKPGDLVTIKVIRAGLGVLTKSIKLSAREDNSAFIGINIEEQFDFPFDVKIKLEETGGPSGGLIFALGVVEKLTPENLVRSRNIAGTGTITTDGRVGPIGGIAEKIIGAQADGVEIFLTPTENCMDIKNLKALAKQKSGNSGKVMKIVPVATLAEAISLLELPDNAKFPSCQSFT</sequence>
<dbReference type="SUPFAM" id="SSF50156">
    <property type="entry name" value="PDZ domain-like"/>
    <property type="match status" value="1"/>
</dbReference>
<dbReference type="EMBL" id="CP016771">
    <property type="protein sequence ID" value="ASY13689.1"/>
    <property type="molecule type" value="Genomic_DNA"/>
</dbReference>